<dbReference type="Gene3D" id="1.25.10.10">
    <property type="entry name" value="Leucine-rich Repeat Variant"/>
    <property type="match status" value="1"/>
</dbReference>
<proteinExistence type="predicted"/>
<evidence type="ECO:0000256" key="1">
    <source>
        <dbReference type="ARBA" id="ARBA00022786"/>
    </source>
</evidence>
<evidence type="ECO:0000313" key="4">
    <source>
        <dbReference type="Proteomes" id="UP000838756"/>
    </source>
</evidence>
<dbReference type="OrthoDB" id="5783533at2759"/>
<dbReference type="AlphaFoldDB" id="A0A8S4QNI7"/>
<dbReference type="SUPFAM" id="SSF48371">
    <property type="entry name" value="ARM repeat"/>
    <property type="match status" value="1"/>
</dbReference>
<dbReference type="InterPro" id="IPR055142">
    <property type="entry name" value="ZER1-like_C"/>
</dbReference>
<dbReference type="Pfam" id="PF22964">
    <property type="entry name" value="ZER1-like_2nd"/>
    <property type="match status" value="1"/>
</dbReference>
<accession>A0A8S4QNI7</accession>
<dbReference type="InterPro" id="IPR051341">
    <property type="entry name" value="Zyg-11_UBL_adapter"/>
</dbReference>
<keyword evidence="4" id="KW-1185">Reference proteome</keyword>
<dbReference type="InterPro" id="IPR016024">
    <property type="entry name" value="ARM-type_fold"/>
</dbReference>
<dbReference type="PANTHER" id="PTHR12904:SF23">
    <property type="entry name" value="PROTEIN ZER-1 HOMOLOG"/>
    <property type="match status" value="1"/>
</dbReference>
<dbReference type="InterPro" id="IPR011989">
    <property type="entry name" value="ARM-like"/>
</dbReference>
<feature type="domain" description="Protein zer-1 homolog-like C-terminal" evidence="2">
    <location>
        <begin position="1"/>
        <end position="229"/>
    </location>
</feature>
<protein>
    <submittedName>
        <fullName evidence="3">Jg5577 protein</fullName>
    </submittedName>
</protein>
<evidence type="ECO:0000313" key="3">
    <source>
        <dbReference type="EMBL" id="CAH2216175.1"/>
    </source>
</evidence>
<reference evidence="3" key="1">
    <citation type="submission" date="2022-03" db="EMBL/GenBank/DDBJ databases">
        <authorList>
            <person name="Lindestad O."/>
        </authorList>
    </citation>
    <scope>NUCLEOTIDE SEQUENCE</scope>
</reference>
<dbReference type="PANTHER" id="PTHR12904">
    <property type="match status" value="1"/>
</dbReference>
<dbReference type="GO" id="GO:0031462">
    <property type="term" value="C:Cul2-RING ubiquitin ligase complex"/>
    <property type="evidence" value="ECO:0007669"/>
    <property type="project" value="TreeGrafter"/>
</dbReference>
<evidence type="ECO:0000259" key="2">
    <source>
        <dbReference type="Pfam" id="PF22964"/>
    </source>
</evidence>
<keyword evidence="1" id="KW-0833">Ubl conjugation pathway</keyword>
<sequence>MLNLISDRLERRVCDDVLEVAWSTMWNVTDETPQNCQRFLDNRGMEYFLDCLKNFPDKEELLRNMMGLLGNVAEVVELRPQLMNKLFLTVFFELLDSSSDGIEVSYNAAGVLAHMLSDGPDAWTVDEPSRIAVLDRLAAAVERWDRNAERNINYRSFEPILTLLHIYHTPQCQHWAVWALANLTTVYPEKYCSLIEAEGGLQLLHDVLRHPAPYPLIKDLALIVINNCSNFWDDPEVQENY</sequence>
<name>A0A8S4QNI7_9NEOP</name>
<dbReference type="EMBL" id="CAKXAJ010014309">
    <property type="protein sequence ID" value="CAH2216175.1"/>
    <property type="molecule type" value="Genomic_DNA"/>
</dbReference>
<gene>
    <name evidence="3" type="primary">jg5577</name>
    <name evidence="3" type="ORF">PAEG_LOCUS4233</name>
</gene>
<dbReference type="Proteomes" id="UP000838756">
    <property type="component" value="Unassembled WGS sequence"/>
</dbReference>
<organism evidence="3 4">
    <name type="scientific">Pararge aegeria aegeria</name>
    <dbReference type="NCBI Taxonomy" id="348720"/>
    <lineage>
        <taxon>Eukaryota</taxon>
        <taxon>Metazoa</taxon>
        <taxon>Ecdysozoa</taxon>
        <taxon>Arthropoda</taxon>
        <taxon>Hexapoda</taxon>
        <taxon>Insecta</taxon>
        <taxon>Pterygota</taxon>
        <taxon>Neoptera</taxon>
        <taxon>Endopterygota</taxon>
        <taxon>Lepidoptera</taxon>
        <taxon>Glossata</taxon>
        <taxon>Ditrysia</taxon>
        <taxon>Papilionoidea</taxon>
        <taxon>Nymphalidae</taxon>
        <taxon>Satyrinae</taxon>
        <taxon>Satyrini</taxon>
        <taxon>Parargina</taxon>
        <taxon>Pararge</taxon>
    </lineage>
</organism>
<comment type="caution">
    <text evidence="3">The sequence shown here is derived from an EMBL/GenBank/DDBJ whole genome shotgun (WGS) entry which is preliminary data.</text>
</comment>